<keyword evidence="1" id="KW-0812">Transmembrane</keyword>
<dbReference type="KEGG" id="nah:F5544_30545"/>
<evidence type="ECO:0000256" key="1">
    <source>
        <dbReference type="SAM" id="Phobius"/>
    </source>
</evidence>
<proteinExistence type="predicted"/>
<reference evidence="2 3" key="1">
    <citation type="journal article" date="2019" name="ACS Chem. Biol.">
        <title>Identification and Mobilization of a Cryptic Antibiotic Biosynthesis Gene Locus from a Human-Pathogenic Nocardia Isolate.</title>
        <authorList>
            <person name="Herisse M."/>
            <person name="Ishida K."/>
            <person name="Porter J.L."/>
            <person name="Howden B."/>
            <person name="Hertweck C."/>
            <person name="Stinear T.P."/>
            <person name="Pidot S.J."/>
        </authorList>
    </citation>
    <scope>NUCLEOTIDE SEQUENCE [LARGE SCALE GENOMIC DNA]</scope>
    <source>
        <strain evidence="2 3">AUSMDU00012717</strain>
    </source>
</reference>
<sequence length="381" mass="41467">MNYDSPTNLPLRIAVVAIIALWRCWQMTRRRPTTASLIITVAILGSCGSLIFEAIAHAQSRAGTGRVYIMLSLQVICLAIMLVALCAYYAVAADTRQARNLVLLVASIGFISCGIALGLSFQVAPGRELWDFQHSDTLRWYFASTLFFPVATAVGGLLAARSARRAFGALRVALGMAAAGLWLLAAVGIVTPISYWNGRNTPDSLATVGPPGTVGEPLKTFIYVGFNGGCVLVVISWAAVAIAHRARQLREIRDAWRDTRDMRKLRDDLSTVAPELSFPRTGWTPLLLKPHAARMTALIECRDRLITLSPRLAAELNPEEYQNPRSVAAALQQLRGIGALHQPSNQVQAVPILTDSGAYGRDQLISLARSYSRQGKETSAW</sequence>
<evidence type="ECO:0000313" key="3">
    <source>
        <dbReference type="Proteomes" id="UP000503540"/>
    </source>
</evidence>
<keyword evidence="1" id="KW-1133">Transmembrane helix</keyword>
<dbReference type="EMBL" id="CP046172">
    <property type="protein sequence ID" value="QIS13952.1"/>
    <property type="molecule type" value="Genomic_DNA"/>
</dbReference>
<feature type="transmembrane region" description="Helical" evidence="1">
    <location>
        <begin position="172"/>
        <end position="195"/>
    </location>
</feature>
<keyword evidence="1" id="KW-0472">Membrane</keyword>
<dbReference type="AlphaFoldDB" id="A0A6G9YL61"/>
<feature type="transmembrane region" description="Helical" evidence="1">
    <location>
        <begin position="141"/>
        <end position="160"/>
    </location>
</feature>
<name>A0A6G9YL61_9NOCA</name>
<feature type="transmembrane region" description="Helical" evidence="1">
    <location>
        <begin position="37"/>
        <end position="56"/>
    </location>
</feature>
<gene>
    <name evidence="2" type="ORF">F5544_30545</name>
</gene>
<accession>A0A6G9YL61</accession>
<protein>
    <submittedName>
        <fullName evidence="2">Uncharacterized protein</fullName>
    </submittedName>
</protein>
<evidence type="ECO:0000313" key="2">
    <source>
        <dbReference type="EMBL" id="QIS13952.1"/>
    </source>
</evidence>
<feature type="transmembrane region" description="Helical" evidence="1">
    <location>
        <begin position="6"/>
        <end position="25"/>
    </location>
</feature>
<feature type="transmembrane region" description="Helical" evidence="1">
    <location>
        <begin position="68"/>
        <end position="89"/>
    </location>
</feature>
<feature type="transmembrane region" description="Helical" evidence="1">
    <location>
        <begin position="221"/>
        <end position="243"/>
    </location>
</feature>
<dbReference type="RefSeq" id="WP_167476416.1">
    <property type="nucleotide sequence ID" value="NZ_CP046172.1"/>
</dbReference>
<dbReference type="Proteomes" id="UP000503540">
    <property type="component" value="Chromosome"/>
</dbReference>
<keyword evidence="3" id="KW-1185">Reference proteome</keyword>
<organism evidence="2 3">
    <name type="scientific">Nocardia arthritidis</name>
    <dbReference type="NCBI Taxonomy" id="228602"/>
    <lineage>
        <taxon>Bacteria</taxon>
        <taxon>Bacillati</taxon>
        <taxon>Actinomycetota</taxon>
        <taxon>Actinomycetes</taxon>
        <taxon>Mycobacteriales</taxon>
        <taxon>Nocardiaceae</taxon>
        <taxon>Nocardia</taxon>
    </lineage>
</organism>
<feature type="transmembrane region" description="Helical" evidence="1">
    <location>
        <begin position="101"/>
        <end position="121"/>
    </location>
</feature>